<protein>
    <submittedName>
        <fullName evidence="2">Enoyl-CoA hydratase/isomerase family protein</fullName>
    </submittedName>
</protein>
<dbReference type="SUPFAM" id="SSF52096">
    <property type="entry name" value="ClpP/crotonase"/>
    <property type="match status" value="1"/>
</dbReference>
<keyword evidence="3" id="KW-1185">Reference proteome</keyword>
<reference evidence="2 3" key="1">
    <citation type="journal article" date="2024" name="Front. Microbiol.">
        <title>Novel thermophilic genera Geochorda gen. nov. and Carboxydochorda gen. nov. from the deep terrestrial subsurface reveal the ecophysiological diversity in the class Limnochordia.</title>
        <authorList>
            <person name="Karnachuk O.V."/>
            <person name="Lukina A.P."/>
            <person name="Avakyan M.R."/>
            <person name="Kadnikov V.V."/>
            <person name="Begmatov S."/>
            <person name="Beletsky A.V."/>
            <person name="Vlasova K.G."/>
            <person name="Novikov A.A."/>
            <person name="Shcherbakova V.A."/>
            <person name="Mardanov A.V."/>
            <person name="Ravin N.V."/>
        </authorList>
    </citation>
    <scope>NUCLEOTIDE SEQUENCE [LARGE SCALE GENOMIC DNA]</scope>
    <source>
        <strain evidence="2 3">L945</strain>
    </source>
</reference>
<dbReference type="Proteomes" id="UP001332192">
    <property type="component" value="Chromosome"/>
</dbReference>
<evidence type="ECO:0000256" key="1">
    <source>
        <dbReference type="ARBA" id="ARBA00005254"/>
    </source>
</evidence>
<proteinExistence type="inferred from homology"/>
<evidence type="ECO:0000313" key="3">
    <source>
        <dbReference type="Proteomes" id="UP001332192"/>
    </source>
</evidence>
<dbReference type="EMBL" id="CP141615">
    <property type="protein sequence ID" value="WRP16804.1"/>
    <property type="molecule type" value="Genomic_DNA"/>
</dbReference>
<dbReference type="CDD" id="cd06558">
    <property type="entry name" value="crotonase-like"/>
    <property type="match status" value="1"/>
</dbReference>
<sequence length="262" mass="27575">MSGHVVREGPDEAGVLRLTLSDPERRNPLTGEAAAALADALEQAERLPAVRAILLTGSGEAFCAGADLREFAATGGRPAPEAFAGGEALVRLFKLGAGLRRPLVAAVNGWALGGGLGLVALAHVAVASDRARFGATEVRLGMFPMVVMPALARAVGERRALELGLTGRLFDAHEAQAMGLVHRVVPHDRLPEEAGAVARQIAGWSPLAVEVGLRGWAESRDLPVGSAIEYLHALRLVLAGSDDFQEGVRAFLEKRAPQWKGR</sequence>
<dbReference type="InterPro" id="IPR001753">
    <property type="entry name" value="Enoyl-CoA_hydra/iso"/>
</dbReference>
<organism evidence="2 3">
    <name type="scientific">Carboxydichorda subterranea</name>
    <dbReference type="NCBI Taxonomy" id="3109565"/>
    <lineage>
        <taxon>Bacteria</taxon>
        <taxon>Bacillati</taxon>
        <taxon>Bacillota</taxon>
        <taxon>Limnochordia</taxon>
        <taxon>Limnochordales</taxon>
        <taxon>Geochordaceae</taxon>
        <taxon>Carboxydichorda</taxon>
    </lineage>
</organism>
<dbReference type="InterPro" id="IPR029045">
    <property type="entry name" value="ClpP/crotonase-like_dom_sf"/>
</dbReference>
<accession>A0ABZ1BVJ6</accession>
<gene>
    <name evidence="2" type="ORF">U7230_12015</name>
</gene>
<dbReference type="PANTHER" id="PTHR42964:SF1">
    <property type="entry name" value="POLYKETIDE BIOSYNTHESIS ENOYL-COA HYDRATASE PKSH-RELATED"/>
    <property type="match status" value="1"/>
</dbReference>
<dbReference type="Gene3D" id="1.10.12.10">
    <property type="entry name" value="Lyase 2-enoyl-coa Hydratase, Chain A, domain 2"/>
    <property type="match status" value="1"/>
</dbReference>
<dbReference type="InterPro" id="IPR051683">
    <property type="entry name" value="Enoyl-CoA_Hydratase/Isomerase"/>
</dbReference>
<evidence type="ECO:0000313" key="2">
    <source>
        <dbReference type="EMBL" id="WRP16804.1"/>
    </source>
</evidence>
<dbReference type="InterPro" id="IPR014748">
    <property type="entry name" value="Enoyl-CoA_hydra_C"/>
</dbReference>
<dbReference type="PANTHER" id="PTHR42964">
    <property type="entry name" value="ENOYL-COA HYDRATASE"/>
    <property type="match status" value="1"/>
</dbReference>
<dbReference type="RefSeq" id="WP_324716076.1">
    <property type="nucleotide sequence ID" value="NZ_CP141615.1"/>
</dbReference>
<name>A0ABZ1BVJ6_9FIRM</name>
<dbReference type="Gene3D" id="3.90.226.10">
    <property type="entry name" value="2-enoyl-CoA Hydratase, Chain A, domain 1"/>
    <property type="match status" value="1"/>
</dbReference>
<dbReference type="Pfam" id="PF00378">
    <property type="entry name" value="ECH_1"/>
    <property type="match status" value="1"/>
</dbReference>
<comment type="similarity">
    <text evidence="1">Belongs to the enoyl-CoA hydratase/isomerase family.</text>
</comment>